<proteinExistence type="predicted"/>
<dbReference type="GO" id="GO:0017171">
    <property type="term" value="F:serine hydrolase activity"/>
    <property type="evidence" value="ECO:0007669"/>
    <property type="project" value="TreeGrafter"/>
</dbReference>
<evidence type="ECO:0000313" key="1">
    <source>
        <dbReference type="EMBL" id="CAH1174141.1"/>
    </source>
</evidence>
<evidence type="ECO:0000313" key="2">
    <source>
        <dbReference type="Proteomes" id="UP001153737"/>
    </source>
</evidence>
<dbReference type="PANTHER" id="PTHR20908:SF1">
    <property type="entry name" value="LD15586P"/>
    <property type="match status" value="1"/>
</dbReference>
<sequence length="286" mass="32647">MSIRPISSLEVTKNISLLSSEKKNTKVVNLKLATPEDKPLVVMLSWLMARKKHVYKYADVYLRHGFDVLNISISPWQLLWPTKGSQMVAKDVLKFLEVNSAYPALVLHGFSVGAYLWSEVMVHMAAEQQRYAGVLDRIVGQIWDSAADVTEIPKGLPVAVFPTNAVLQNALKQYVIYHMRTFDKVATVHYIRASQMFQTNLVRAPAQIFISKTDPIGTEESNLRVRETWENMGIQVNWKCWDKSPHVGHFRMHPKEYVAALNSFLDSLDLPQSVQIEEKKKHMAKL</sequence>
<dbReference type="PANTHER" id="PTHR20908">
    <property type="entry name" value="LD15586P"/>
    <property type="match status" value="1"/>
</dbReference>
<gene>
    <name evidence="1" type="ORF">PHAECO_LOCUS9920</name>
</gene>
<reference evidence="1" key="2">
    <citation type="submission" date="2022-10" db="EMBL/GenBank/DDBJ databases">
        <authorList>
            <consortium name="ENA_rothamsted_submissions"/>
            <consortium name="culmorum"/>
            <person name="King R."/>
        </authorList>
    </citation>
    <scope>NUCLEOTIDE SEQUENCE</scope>
</reference>
<dbReference type="AlphaFoldDB" id="A0A9P0DTC2"/>
<organism evidence="1 2">
    <name type="scientific">Phaedon cochleariae</name>
    <name type="common">Mustard beetle</name>
    <dbReference type="NCBI Taxonomy" id="80249"/>
    <lineage>
        <taxon>Eukaryota</taxon>
        <taxon>Metazoa</taxon>
        <taxon>Ecdysozoa</taxon>
        <taxon>Arthropoda</taxon>
        <taxon>Hexapoda</taxon>
        <taxon>Insecta</taxon>
        <taxon>Pterygota</taxon>
        <taxon>Neoptera</taxon>
        <taxon>Endopterygota</taxon>
        <taxon>Coleoptera</taxon>
        <taxon>Polyphaga</taxon>
        <taxon>Cucujiformia</taxon>
        <taxon>Chrysomeloidea</taxon>
        <taxon>Chrysomelidae</taxon>
        <taxon>Chrysomelinae</taxon>
        <taxon>Chrysomelini</taxon>
        <taxon>Phaedon</taxon>
    </lineage>
</organism>
<dbReference type="SUPFAM" id="SSF53474">
    <property type="entry name" value="alpha/beta-Hydrolases"/>
    <property type="match status" value="1"/>
</dbReference>
<dbReference type="Pfam" id="PF05705">
    <property type="entry name" value="DUF829"/>
    <property type="match status" value="1"/>
</dbReference>
<dbReference type="EMBL" id="OU896712">
    <property type="protein sequence ID" value="CAH1174141.1"/>
    <property type="molecule type" value="Genomic_DNA"/>
</dbReference>
<reference evidence="1" key="1">
    <citation type="submission" date="2022-01" db="EMBL/GenBank/DDBJ databases">
        <authorList>
            <person name="King R."/>
        </authorList>
    </citation>
    <scope>NUCLEOTIDE SEQUENCE</scope>
</reference>
<keyword evidence="2" id="KW-1185">Reference proteome</keyword>
<dbReference type="OrthoDB" id="77878at2759"/>
<name>A0A9P0DTC2_PHACE</name>
<dbReference type="Proteomes" id="UP001153737">
    <property type="component" value="Chromosome 6"/>
</dbReference>
<accession>A0A9P0DTC2</accession>
<dbReference type="InterPro" id="IPR008547">
    <property type="entry name" value="DUF829_TMEM53"/>
</dbReference>
<dbReference type="InterPro" id="IPR029058">
    <property type="entry name" value="AB_hydrolase_fold"/>
</dbReference>
<dbReference type="Gene3D" id="3.40.50.1820">
    <property type="entry name" value="alpha/beta hydrolase"/>
    <property type="match status" value="1"/>
</dbReference>
<protein>
    <submittedName>
        <fullName evidence="1">Uncharacterized protein</fullName>
    </submittedName>
</protein>